<dbReference type="Pfam" id="PF13358">
    <property type="entry name" value="DDE_3"/>
    <property type="match status" value="1"/>
</dbReference>
<dbReference type="InterPro" id="IPR047655">
    <property type="entry name" value="Transpos_IS630-like"/>
</dbReference>
<proteinExistence type="predicted"/>
<dbReference type="InterPro" id="IPR036397">
    <property type="entry name" value="RNaseH_sf"/>
</dbReference>
<gene>
    <name evidence="2" type="ORF">AW09_001422</name>
</gene>
<dbReference type="Gene3D" id="3.30.420.10">
    <property type="entry name" value="Ribonuclease H-like superfamily/Ribonuclease H"/>
    <property type="match status" value="1"/>
</dbReference>
<dbReference type="AlphaFoldDB" id="A0A080LZ82"/>
<sequence length="172" mass="20082">MFQDEARFGRMVRIRRCWAPKPARPMVGNGYEREFLYVYGAVSPLQGQFDWMITHIMNTTHMSEFLAQVSSAHRRDFIVMVVDGASSHKAHDLVVPENMRLLRLPPYSPELNPQEHVWDELREKEFPNRVFNDLESVRRQLEDGLPRLAANRASIRSLTAWPWIVSINLNAH</sequence>
<organism evidence="2 3">
    <name type="scientific">Candidatus Accumulibacter phosphatis</name>
    <dbReference type="NCBI Taxonomy" id="327160"/>
    <lineage>
        <taxon>Bacteria</taxon>
        <taxon>Pseudomonadati</taxon>
        <taxon>Pseudomonadota</taxon>
        <taxon>Betaproteobacteria</taxon>
        <taxon>Candidatus Accumulibacter</taxon>
    </lineage>
</organism>
<dbReference type="EMBL" id="JDVG02000246">
    <property type="protein sequence ID" value="KFB73325.1"/>
    <property type="molecule type" value="Genomic_DNA"/>
</dbReference>
<evidence type="ECO:0000259" key="1">
    <source>
        <dbReference type="Pfam" id="PF13358"/>
    </source>
</evidence>
<evidence type="ECO:0000313" key="2">
    <source>
        <dbReference type="EMBL" id="KFB73325.1"/>
    </source>
</evidence>
<evidence type="ECO:0000313" key="3">
    <source>
        <dbReference type="Proteomes" id="UP000020077"/>
    </source>
</evidence>
<dbReference type="Proteomes" id="UP000020077">
    <property type="component" value="Unassembled WGS sequence"/>
</dbReference>
<reference evidence="2 3" key="1">
    <citation type="submission" date="2014-02" db="EMBL/GenBank/DDBJ databases">
        <title>Expanding our view of genomic diversity in Candidatus Accumulibacter clades.</title>
        <authorList>
            <person name="Skennerton C.T."/>
            <person name="Barr J.J."/>
            <person name="Slater F.R."/>
            <person name="Bond P.L."/>
            <person name="Tyson G.W."/>
        </authorList>
    </citation>
    <scope>NUCLEOTIDE SEQUENCE [LARGE SCALE GENOMIC DNA]</scope>
    <source>
        <strain evidence="3">BA-91</strain>
    </source>
</reference>
<name>A0A080LZ82_9PROT</name>
<dbReference type="NCBIfam" id="NF033545">
    <property type="entry name" value="transpos_IS630"/>
    <property type="match status" value="1"/>
</dbReference>
<protein>
    <recommendedName>
        <fullName evidence="1">Tc1-like transposase DDE domain-containing protein</fullName>
    </recommendedName>
</protein>
<dbReference type="GO" id="GO:0003676">
    <property type="term" value="F:nucleic acid binding"/>
    <property type="evidence" value="ECO:0007669"/>
    <property type="project" value="InterPro"/>
</dbReference>
<dbReference type="InterPro" id="IPR038717">
    <property type="entry name" value="Tc1-like_DDE_dom"/>
</dbReference>
<accession>A0A080LZ82</accession>
<feature type="domain" description="Tc1-like transposase DDE" evidence="1">
    <location>
        <begin position="2"/>
        <end position="137"/>
    </location>
</feature>
<comment type="caution">
    <text evidence="2">The sequence shown here is derived from an EMBL/GenBank/DDBJ whole genome shotgun (WGS) entry which is preliminary data.</text>
</comment>